<dbReference type="InterPro" id="IPR032466">
    <property type="entry name" value="Metal_Hydrolase"/>
</dbReference>
<evidence type="ECO:0000313" key="8">
    <source>
        <dbReference type="EMBL" id="GLB33541.1"/>
    </source>
</evidence>
<feature type="domain" description="C2H2-type" evidence="7">
    <location>
        <begin position="782"/>
        <end position="811"/>
    </location>
</feature>
<dbReference type="PANTHER" id="PTHR43137:SF1">
    <property type="entry name" value="DIHYDROOROTASE"/>
    <property type="match status" value="1"/>
</dbReference>
<proteinExistence type="inferred from homology"/>
<feature type="domain" description="C2H2-type" evidence="7">
    <location>
        <begin position="812"/>
        <end position="839"/>
    </location>
</feature>
<dbReference type="GO" id="GO:0005737">
    <property type="term" value="C:cytoplasm"/>
    <property type="evidence" value="ECO:0007669"/>
    <property type="project" value="TreeGrafter"/>
</dbReference>
<dbReference type="FunFam" id="3.20.20.140:FF:000071">
    <property type="entry name" value="Dihydroorotase, homodimeric type, variant"/>
    <property type="match status" value="1"/>
</dbReference>
<dbReference type="OrthoDB" id="1670005at2759"/>
<evidence type="ECO:0000256" key="5">
    <source>
        <dbReference type="PROSITE-ProRule" id="PRU00042"/>
    </source>
</evidence>
<keyword evidence="9" id="KW-1185">Reference proteome</keyword>
<name>A0A9P3PDN3_LYOSH</name>
<evidence type="ECO:0000256" key="2">
    <source>
        <dbReference type="ARBA" id="ARBA00022801"/>
    </source>
</evidence>
<dbReference type="Gene3D" id="3.20.20.140">
    <property type="entry name" value="Metal-dependent hydrolases"/>
    <property type="match status" value="1"/>
</dbReference>
<evidence type="ECO:0000259" key="7">
    <source>
        <dbReference type="PROSITE" id="PS50157"/>
    </source>
</evidence>
<dbReference type="GO" id="GO:0008270">
    <property type="term" value="F:zinc ion binding"/>
    <property type="evidence" value="ECO:0007669"/>
    <property type="project" value="UniProtKB-KW"/>
</dbReference>
<dbReference type="AlphaFoldDB" id="A0A9P3PDN3"/>
<keyword evidence="1" id="KW-0479">Metal-binding</keyword>
<evidence type="ECO:0000313" key="9">
    <source>
        <dbReference type="Proteomes" id="UP001063166"/>
    </source>
</evidence>
<keyword evidence="5" id="KW-0863">Zinc-finger</keyword>
<dbReference type="InterPro" id="IPR002195">
    <property type="entry name" value="Dihydroorotase_CS"/>
</dbReference>
<dbReference type="SMART" id="SM00355">
    <property type="entry name" value="ZnF_C2H2"/>
    <property type="match status" value="2"/>
</dbReference>
<dbReference type="PANTHER" id="PTHR43137">
    <property type="entry name" value="DIHYDROOROTASE"/>
    <property type="match status" value="1"/>
</dbReference>
<dbReference type="PROSITE" id="PS00483">
    <property type="entry name" value="DIHYDROOROTASE_2"/>
    <property type="match status" value="1"/>
</dbReference>
<dbReference type="InterPro" id="IPR013087">
    <property type="entry name" value="Znf_C2H2_type"/>
</dbReference>
<dbReference type="PROSITE" id="PS50157">
    <property type="entry name" value="ZINC_FINGER_C2H2_2"/>
    <property type="match status" value="2"/>
</dbReference>
<dbReference type="GO" id="GO:0006207">
    <property type="term" value="P:'de novo' pyrimidine nucleobase biosynthetic process"/>
    <property type="evidence" value="ECO:0007669"/>
    <property type="project" value="TreeGrafter"/>
</dbReference>
<dbReference type="SUPFAM" id="SSF57667">
    <property type="entry name" value="beta-beta-alpha zinc fingers"/>
    <property type="match status" value="1"/>
</dbReference>
<evidence type="ECO:0000256" key="3">
    <source>
        <dbReference type="ARBA" id="ARBA00022833"/>
    </source>
</evidence>
<feature type="region of interest" description="Disordered" evidence="6">
    <location>
        <begin position="650"/>
        <end position="716"/>
    </location>
</feature>
<dbReference type="NCBIfam" id="TIGR00856">
    <property type="entry name" value="pyrC_dimer"/>
    <property type="match status" value="1"/>
</dbReference>
<dbReference type="PROSITE" id="PS00482">
    <property type="entry name" value="DIHYDROOROTASE_1"/>
    <property type="match status" value="1"/>
</dbReference>
<evidence type="ECO:0000256" key="1">
    <source>
        <dbReference type="ARBA" id="ARBA00022723"/>
    </source>
</evidence>
<dbReference type="CDD" id="cd01294">
    <property type="entry name" value="DHOase"/>
    <property type="match status" value="1"/>
</dbReference>
<comment type="caution">
    <text evidence="8">The sequence shown here is derived from an EMBL/GenBank/DDBJ whole genome shotgun (WGS) entry which is preliminary data.</text>
</comment>
<dbReference type="GO" id="GO:0004151">
    <property type="term" value="F:dihydroorotase activity"/>
    <property type="evidence" value="ECO:0007669"/>
    <property type="project" value="InterPro"/>
</dbReference>
<dbReference type="HAMAP" id="MF_00219">
    <property type="entry name" value="PyrC_classII"/>
    <property type="match status" value="1"/>
</dbReference>
<dbReference type="EMBL" id="BRPK01000001">
    <property type="protein sequence ID" value="GLB33541.1"/>
    <property type="molecule type" value="Genomic_DNA"/>
</dbReference>
<protein>
    <submittedName>
        <fullName evidence="8">Dihydroorotase</fullName>
    </submittedName>
</protein>
<reference evidence="8" key="1">
    <citation type="submission" date="2022-07" db="EMBL/GenBank/DDBJ databases">
        <title>The genome of Lyophyllum shimeji provides insight into the initial evolution of ectomycorrhizal fungal genome.</title>
        <authorList>
            <person name="Kobayashi Y."/>
            <person name="Shibata T."/>
            <person name="Hirakawa H."/>
            <person name="Shigenobu S."/>
            <person name="Nishiyama T."/>
            <person name="Yamada A."/>
            <person name="Hasebe M."/>
            <person name="Kawaguchi M."/>
        </authorList>
    </citation>
    <scope>NUCLEOTIDE SEQUENCE</scope>
    <source>
        <strain evidence="8">AT787</strain>
    </source>
</reference>
<evidence type="ECO:0000256" key="6">
    <source>
        <dbReference type="SAM" id="MobiDB-lite"/>
    </source>
</evidence>
<dbReference type="InterPro" id="IPR036236">
    <property type="entry name" value="Znf_C2H2_sf"/>
</dbReference>
<dbReference type="PROSITE" id="PS00028">
    <property type="entry name" value="ZINC_FINGER_C2H2_1"/>
    <property type="match status" value="1"/>
</dbReference>
<keyword evidence="3" id="KW-0862">Zinc</keyword>
<sequence>MTSTISVSSPADFHVHLRQGSLAALVTPHVKKGGFELAYVMPNLKPPITTTAQALDYKKELEKVDPSVEYLMTLYLSPELTPEEIRKAKKAGIYGVKSYPRGVTTNSDGGIESYETYYDVFAAMEEVDMVLNLHGEIPSDASTNTHVLNAEPRFLPHLFKLHATFPKLRIVLEHATTRAAVEAVKACGPTVACTITAHHLALTVDDWAGQSWNYCKPVAKYPDDRLALREVILDGHPRFFLGSDSAPHPPHTKSTSTPSSGCAAGIYTSPILLPLVAHILESFNALDKLEGFVSGFGRAFYKKELSSDQQRTVHLRRPSSGKFLIDDEYTSGGDSVVPFWAGKELGWEIARSEGAALGYEEDNDFQSNARNGSTCSSFSTSRLAGLGITYPERPAHYPKASLEEVDTLYLGSATRALSPVDLLQPHLDDENVHLGDFYLPSTSWSSCSLSRATSETIEMTGPLSQGATLQIPHLEGATEIAFSSIAAASGMSVDSLAEQLSATADLALQYLADNPYTSFPALGSSVSLSQGSLLDELLEDQHTSWPVLAGNRHDISLVPQVRTCSEAWMEPSLAVNPADTLSETLSEASHQYPFLPSNSAGSGFSSLNIFDGLLSTKEETLDDGQLRLTNGIEVDTEEVTLHARYPPCHEVFPPMKDQDHNSDYELSDSDYSSSSFPSPRQNKRVRTAKRTAQKSTRKPAQKIQLAVEKPAPQSATVRADNLPQDLDLGTPVFNAHKGISLKDLKAKAERYRLRNAGRMYDNAWLVSFVGKLSSRGGLVEDYRCYIEGCTQTNKRRDHILIHVGSHLDQRPYACAFCPSQFLRKNECKRHELSHSGTKPTF</sequence>
<accession>A0A9P3PDN3</accession>
<dbReference type="SUPFAM" id="SSF51556">
    <property type="entry name" value="Metallo-dependent hydrolases"/>
    <property type="match status" value="1"/>
</dbReference>
<evidence type="ECO:0000256" key="4">
    <source>
        <dbReference type="ARBA" id="ARBA00022975"/>
    </source>
</evidence>
<organism evidence="8 9">
    <name type="scientific">Lyophyllum shimeji</name>
    <name type="common">Hon-shimeji</name>
    <name type="synonym">Tricholoma shimeji</name>
    <dbReference type="NCBI Taxonomy" id="47721"/>
    <lineage>
        <taxon>Eukaryota</taxon>
        <taxon>Fungi</taxon>
        <taxon>Dikarya</taxon>
        <taxon>Basidiomycota</taxon>
        <taxon>Agaricomycotina</taxon>
        <taxon>Agaricomycetes</taxon>
        <taxon>Agaricomycetidae</taxon>
        <taxon>Agaricales</taxon>
        <taxon>Tricholomatineae</taxon>
        <taxon>Lyophyllaceae</taxon>
        <taxon>Lyophyllum</taxon>
    </lineage>
</organism>
<keyword evidence="2" id="KW-0378">Hydrolase</keyword>
<gene>
    <name evidence="8" type="primary">URA4</name>
    <name evidence="8" type="ORF">LshimejAT787_0104250</name>
</gene>
<dbReference type="Proteomes" id="UP001063166">
    <property type="component" value="Unassembled WGS sequence"/>
</dbReference>
<dbReference type="GO" id="GO:0006221">
    <property type="term" value="P:pyrimidine nucleotide biosynthetic process"/>
    <property type="evidence" value="ECO:0007669"/>
    <property type="project" value="UniProtKB-KW"/>
</dbReference>
<feature type="compositionally biased region" description="Basic residues" evidence="6">
    <location>
        <begin position="681"/>
        <end position="700"/>
    </location>
</feature>
<dbReference type="Gene3D" id="3.30.160.60">
    <property type="entry name" value="Classic Zinc Finger"/>
    <property type="match status" value="1"/>
</dbReference>
<keyword evidence="4" id="KW-0665">Pyrimidine biosynthesis</keyword>
<dbReference type="InterPro" id="IPR004721">
    <property type="entry name" value="DHOdimr"/>
</dbReference>